<accession>A0AAF5PXV9</accession>
<evidence type="ECO:0000259" key="1">
    <source>
        <dbReference type="Pfam" id="PF03190"/>
    </source>
</evidence>
<organism evidence="2 3">
    <name type="scientific">Wuchereria bancrofti</name>
    <dbReference type="NCBI Taxonomy" id="6293"/>
    <lineage>
        <taxon>Eukaryota</taxon>
        <taxon>Metazoa</taxon>
        <taxon>Ecdysozoa</taxon>
        <taxon>Nematoda</taxon>
        <taxon>Chromadorea</taxon>
        <taxon>Rhabditida</taxon>
        <taxon>Spirurina</taxon>
        <taxon>Spiruromorpha</taxon>
        <taxon>Filarioidea</taxon>
        <taxon>Onchocercidae</taxon>
        <taxon>Wuchereria</taxon>
    </lineage>
</organism>
<dbReference type="SUPFAM" id="SSF52833">
    <property type="entry name" value="Thioredoxin-like"/>
    <property type="match status" value="1"/>
</dbReference>
<dbReference type="AlphaFoldDB" id="A0AAF5PXV9"/>
<evidence type="ECO:0000313" key="3">
    <source>
        <dbReference type="WBParaSite" id="mrna-Wban_06946"/>
    </source>
</evidence>
<dbReference type="SUPFAM" id="SSF48208">
    <property type="entry name" value="Six-hairpin glycosidases"/>
    <property type="match status" value="1"/>
</dbReference>
<dbReference type="InterPro" id="IPR008928">
    <property type="entry name" value="6-hairpin_glycosidase_sf"/>
</dbReference>
<dbReference type="PANTHER" id="PTHR42899:SF1">
    <property type="entry name" value="SPERMATOGENESIS-ASSOCIATED PROTEIN 20"/>
    <property type="match status" value="1"/>
</dbReference>
<evidence type="ECO:0000313" key="2">
    <source>
        <dbReference type="Proteomes" id="UP000093561"/>
    </source>
</evidence>
<dbReference type="InterPro" id="IPR036249">
    <property type="entry name" value="Thioredoxin-like_sf"/>
</dbReference>
<reference evidence="2" key="1">
    <citation type="submission" date="2015-03" db="EMBL/GenBank/DDBJ databases">
        <title>Wuchereria bancrofti Genome Sequencing Papua New Guinea Strain.</title>
        <authorList>
            <person name="Small S.T."/>
            <person name="Serre D."/>
            <person name="Zimmerman P.A."/>
        </authorList>
    </citation>
    <scope>NUCLEOTIDE SEQUENCE [LARGE SCALE GENOMIC DNA]</scope>
    <source>
        <strain evidence="2">pt0022</strain>
    </source>
</reference>
<dbReference type="Proteomes" id="UP000093561">
    <property type="component" value="Unassembled WGS sequence"/>
</dbReference>
<reference evidence="3" key="3">
    <citation type="submission" date="2024-02" db="UniProtKB">
        <authorList>
            <consortium name="WormBaseParasite"/>
        </authorList>
    </citation>
    <scope>IDENTIFICATION</scope>
    <source>
        <strain evidence="3">pt0022</strain>
    </source>
</reference>
<sequence length="820" mass="93375">LETDVFQRSLQYPPITLLTITPETWQATISLIKESNDIFIIRHFISIGPPGHTPKAAMFAASLRVEINLSTFFSFKTLMLQGIQRTVAVTVSNSIQGKVVIGSFLKQTVSTTSLLMDENRLASKKSPYLLQHANNPVHWYPWGREAFDKAKTTNRLIFLSIGYSTCHWCHVMSHESFENEEIARILNENFVSIKVDREERPDVDKIYMAFIQATSGRGGWPLNVFLTPDLKPIAGGTYFPLHDKNGRPGFLTLLNIIAEKWRTEEKKVAEVAELFLSSMKLSMKPKHGVLPSLEEIEWACYNHLKNTFDEEYKGFGSAPKFASCVYLDFLLCFYYTHANDEAGKNALRMVGETLMAISRGGIHDHIGKGFHRYSVDSRWHVPHFEKMLYDQAQLLAVYAIYHVITGEFVDVIEDIASYVDNNLTHKSGGFYSAEDADSLSSFSSVKKCEGAYYVWTEKEIDKILIDKSINGIRGLTYADVFKMYYNVECNGNVPRYEDSYGELTSQNVLMVSDSHSVCATKCGLTIDDLRRVIKEAKASLREAQKKRPRPHLDNKIITSWNGLMISGLAKAAITLQNDDLLRRAQRAVDFIKKHSMENDHLLHVVYIGTDGEIVKSDTPIQAYADDYALLIQGLLDLYEACFDEQLIKLASNLQKQMNYLFWDTENNNGFHQTVEDPYIIIRMINGRLHGIINEKSYYERAEKIFESTAERLVKYPFILTKMVNALQKHVRPVKQVIVVGSRSSEITKQMLSLISKRFDCLRILISLDPEKDSWLQSVDDHLKLLATSTDTPTAYICENFECSLPFTSVKELEDKLDNSS</sequence>
<dbReference type="PANTHER" id="PTHR42899">
    <property type="entry name" value="SPERMATOGENESIS-ASSOCIATED PROTEIN 20"/>
    <property type="match status" value="1"/>
</dbReference>
<dbReference type="InterPro" id="IPR004879">
    <property type="entry name" value="Ssp411-like_TRX"/>
</dbReference>
<feature type="domain" description="Spermatogenesis-associated protein 20-like TRX" evidence="1">
    <location>
        <begin position="118"/>
        <end position="279"/>
    </location>
</feature>
<dbReference type="Gene3D" id="3.40.30.10">
    <property type="entry name" value="Glutaredoxin"/>
    <property type="match status" value="1"/>
</dbReference>
<proteinExistence type="predicted"/>
<dbReference type="Pfam" id="PF03190">
    <property type="entry name" value="Thioredox_DsbH"/>
    <property type="match status" value="1"/>
</dbReference>
<dbReference type="InterPro" id="IPR024705">
    <property type="entry name" value="Ssp411"/>
</dbReference>
<name>A0AAF5PXV9_WUCBA</name>
<dbReference type="GO" id="GO:0005975">
    <property type="term" value="P:carbohydrate metabolic process"/>
    <property type="evidence" value="ECO:0007669"/>
    <property type="project" value="InterPro"/>
</dbReference>
<dbReference type="CDD" id="cd02955">
    <property type="entry name" value="SSP411"/>
    <property type="match status" value="1"/>
</dbReference>
<dbReference type="PIRSF" id="PIRSF006402">
    <property type="entry name" value="UCP006402_thioredoxin"/>
    <property type="match status" value="1"/>
</dbReference>
<protein>
    <submittedName>
        <fullName evidence="3">DUF255 domain-containing protein</fullName>
    </submittedName>
</protein>
<reference evidence="2" key="2">
    <citation type="journal article" date="2016" name="Mol. Ecol.">
        <title>Population genomics of the filarial nematode parasite Wuchereria bancrofti from mosquitoes.</title>
        <authorList>
            <person name="Small S.T."/>
            <person name="Reimer L.J."/>
            <person name="Tisch D.J."/>
            <person name="King C.L."/>
            <person name="Christensen B.M."/>
            <person name="Siba P.M."/>
            <person name="Kazura J.W."/>
            <person name="Serre D."/>
            <person name="Zimmerman P.A."/>
        </authorList>
    </citation>
    <scope>NUCLEOTIDE SEQUENCE</scope>
    <source>
        <strain evidence="2">pt0022</strain>
    </source>
</reference>
<dbReference type="WBParaSite" id="mrna-Wban_06946">
    <property type="protein sequence ID" value="mrna-Wban_06946"/>
    <property type="gene ID" value="Wban_06946"/>
</dbReference>